<dbReference type="Pfam" id="PF01425">
    <property type="entry name" value="Amidase"/>
    <property type="match status" value="1"/>
</dbReference>
<dbReference type="InterPro" id="IPR036928">
    <property type="entry name" value="AS_sf"/>
</dbReference>
<dbReference type="InterPro" id="IPR000120">
    <property type="entry name" value="Amidase"/>
</dbReference>
<protein>
    <submittedName>
        <fullName evidence="3">Amidase</fullName>
    </submittedName>
</protein>
<organism evidence="3 4">
    <name type="scientific">Roseomonas nitratireducens</name>
    <dbReference type="NCBI Taxonomy" id="2820810"/>
    <lineage>
        <taxon>Bacteria</taxon>
        <taxon>Pseudomonadati</taxon>
        <taxon>Pseudomonadota</taxon>
        <taxon>Alphaproteobacteria</taxon>
        <taxon>Acetobacterales</taxon>
        <taxon>Roseomonadaceae</taxon>
        <taxon>Roseomonas</taxon>
    </lineage>
</organism>
<sequence>MATYDPRSFRAASFHDATPRFADGSDSPRDYLERCLAVIAQREPTVRAWVVLNEAGARAAADESTARWKAGRPLSPIDGMPIGIKDLLETRDMPTQMGCEAYRGNFPKRDNAAVWALRRAGAVVLGKTVTTELGGAHPGPTTNPFDQSRTPGGSSSGSAAAIAAGMVPATLGTQVGGSVIRPAAYCGNVALKPSQGGINRGERQATSMSTTGVHAGSIEDMWQVAFEITKRAGGDPGRPGLVGPPTPPEARRPMVLGVMETEGWAALDEASKAAFEQVVARLRTAGVTVLRRDDHPMLEAFERALVGTQAMTSAITGWENHWLFRNIVAQNPDGISARSKAVLAMAEKMTPEDYRLRLIEREALRARHAALAPVVDALIAPACPGPAPLWAGDVVGQPLKPRPTGDAVFNTPSSGIGAPAVTVPLASVGGMPFGIQVMAQVQMDAQATAIARWMLGAIEPVVA</sequence>
<feature type="domain" description="Amidase" evidence="2">
    <location>
        <begin position="31"/>
        <end position="445"/>
    </location>
</feature>
<dbReference type="InterPro" id="IPR023631">
    <property type="entry name" value="Amidase_dom"/>
</dbReference>
<evidence type="ECO:0000313" key="3">
    <source>
        <dbReference type="EMBL" id="MBP0466482.1"/>
    </source>
</evidence>
<dbReference type="Proteomes" id="UP000680815">
    <property type="component" value="Unassembled WGS sequence"/>
</dbReference>
<evidence type="ECO:0000313" key="4">
    <source>
        <dbReference type="Proteomes" id="UP000680815"/>
    </source>
</evidence>
<dbReference type="SUPFAM" id="SSF75304">
    <property type="entry name" value="Amidase signature (AS) enzymes"/>
    <property type="match status" value="1"/>
</dbReference>
<comment type="caution">
    <text evidence="3">The sequence shown here is derived from an EMBL/GenBank/DDBJ whole genome shotgun (WGS) entry which is preliminary data.</text>
</comment>
<dbReference type="EMBL" id="JAGIYZ010000029">
    <property type="protein sequence ID" value="MBP0466482.1"/>
    <property type="molecule type" value="Genomic_DNA"/>
</dbReference>
<dbReference type="RefSeq" id="WP_209353881.1">
    <property type="nucleotide sequence ID" value="NZ_JAGIYZ010000029.1"/>
</dbReference>
<evidence type="ECO:0000259" key="2">
    <source>
        <dbReference type="Pfam" id="PF01425"/>
    </source>
</evidence>
<keyword evidence="4" id="KW-1185">Reference proteome</keyword>
<feature type="region of interest" description="Disordered" evidence="1">
    <location>
        <begin position="131"/>
        <end position="159"/>
    </location>
</feature>
<name>A0ABS4B0U9_9PROT</name>
<accession>A0ABS4B0U9</accession>
<dbReference type="Gene3D" id="3.90.1300.10">
    <property type="entry name" value="Amidase signature (AS) domain"/>
    <property type="match status" value="1"/>
</dbReference>
<dbReference type="PANTHER" id="PTHR11895">
    <property type="entry name" value="TRANSAMIDASE"/>
    <property type="match status" value="1"/>
</dbReference>
<reference evidence="3 4" key="1">
    <citation type="submission" date="2021-03" db="EMBL/GenBank/DDBJ databases">
        <authorList>
            <person name="So Y."/>
        </authorList>
    </citation>
    <scope>NUCLEOTIDE SEQUENCE [LARGE SCALE GENOMIC DNA]</scope>
    <source>
        <strain evidence="3 4">PWR1</strain>
    </source>
</reference>
<proteinExistence type="predicted"/>
<gene>
    <name evidence="3" type="ORF">J5Y09_21315</name>
</gene>
<dbReference type="PANTHER" id="PTHR11895:SF151">
    <property type="entry name" value="GLUTAMYL-TRNA(GLN) AMIDOTRANSFERASE SUBUNIT A"/>
    <property type="match status" value="1"/>
</dbReference>
<evidence type="ECO:0000256" key="1">
    <source>
        <dbReference type="SAM" id="MobiDB-lite"/>
    </source>
</evidence>
<feature type="compositionally biased region" description="Polar residues" evidence="1">
    <location>
        <begin position="140"/>
        <end position="151"/>
    </location>
</feature>